<keyword evidence="6 9" id="KW-1133">Transmembrane helix</keyword>
<dbReference type="Proteomes" id="UP000886742">
    <property type="component" value="Unassembled WGS sequence"/>
</dbReference>
<dbReference type="GO" id="GO:0033281">
    <property type="term" value="C:TAT protein transport complex"/>
    <property type="evidence" value="ECO:0007669"/>
    <property type="project" value="UniProtKB-UniRule"/>
</dbReference>
<organism evidence="11 12">
    <name type="scientific">Candidatus Enterousia intestinigallinarum</name>
    <dbReference type="NCBI Taxonomy" id="2840790"/>
    <lineage>
        <taxon>Bacteria</taxon>
        <taxon>Pseudomonadati</taxon>
        <taxon>Pseudomonadota</taxon>
        <taxon>Alphaproteobacteria</taxon>
        <taxon>Candidatus Enterousia</taxon>
    </lineage>
</organism>
<name>A0A9D1FGP9_9PROT</name>
<gene>
    <name evidence="9" type="primary">tatA</name>
    <name evidence="11" type="ORF">IAD02_04640</name>
</gene>
<evidence type="ECO:0000313" key="12">
    <source>
        <dbReference type="Proteomes" id="UP000886742"/>
    </source>
</evidence>
<comment type="subunit">
    <text evidence="9">The Tat system comprises two distinct complexes: a TatABC complex, containing multiple copies of TatA, TatB and TatC subunits, and a separate TatA complex, containing only TatA subunits. Substrates initially bind to the TatABC complex, which probably triggers association of the separate TatA complex to form the active translocon.</text>
</comment>
<reference evidence="11" key="1">
    <citation type="submission" date="2020-10" db="EMBL/GenBank/DDBJ databases">
        <authorList>
            <person name="Gilroy R."/>
        </authorList>
    </citation>
    <scope>NUCLEOTIDE SEQUENCE</scope>
    <source>
        <strain evidence="11">ChiGjej3B3-5194</strain>
    </source>
</reference>
<sequence length="100" mass="10962">MFGRFGWAEILVIVVLVLILFGHNKIPGMMKNLADGINVFKKELKDKSKKGEISPAKAEQAKNATQSSNDVKKVTKKPVKAGRVGVKKQVKKSTSKQVAK</sequence>
<feature type="region of interest" description="Disordered" evidence="10">
    <location>
        <begin position="48"/>
        <end position="100"/>
    </location>
</feature>
<keyword evidence="4 9" id="KW-0812">Transmembrane</keyword>
<evidence type="ECO:0000256" key="1">
    <source>
        <dbReference type="ARBA" id="ARBA00004162"/>
    </source>
</evidence>
<feature type="compositionally biased region" description="Basic residues" evidence="10">
    <location>
        <begin position="74"/>
        <end position="100"/>
    </location>
</feature>
<keyword evidence="3 9" id="KW-1003">Cell membrane</keyword>
<dbReference type="EMBL" id="DVJI01000013">
    <property type="protein sequence ID" value="HIS71240.1"/>
    <property type="molecule type" value="Genomic_DNA"/>
</dbReference>
<feature type="transmembrane region" description="Helical" evidence="9">
    <location>
        <begin position="6"/>
        <end position="23"/>
    </location>
</feature>
<evidence type="ECO:0000256" key="2">
    <source>
        <dbReference type="ARBA" id="ARBA00022448"/>
    </source>
</evidence>
<keyword evidence="8 9" id="KW-0472">Membrane</keyword>
<dbReference type="InterPro" id="IPR003369">
    <property type="entry name" value="TatA/B/E"/>
</dbReference>
<evidence type="ECO:0000256" key="10">
    <source>
        <dbReference type="SAM" id="MobiDB-lite"/>
    </source>
</evidence>
<keyword evidence="7 9" id="KW-0811">Translocation</keyword>
<keyword evidence="5 9" id="KW-0653">Protein transport</keyword>
<dbReference type="Pfam" id="PF02416">
    <property type="entry name" value="TatA_B_E"/>
    <property type="match status" value="1"/>
</dbReference>
<dbReference type="Gene3D" id="1.20.5.3310">
    <property type="match status" value="1"/>
</dbReference>
<dbReference type="PANTHER" id="PTHR42982:SF1">
    <property type="entry name" value="SEC-INDEPENDENT PROTEIN TRANSLOCASE PROTEIN TATA"/>
    <property type="match status" value="1"/>
</dbReference>
<reference evidence="11" key="2">
    <citation type="journal article" date="2021" name="PeerJ">
        <title>Extensive microbial diversity within the chicken gut microbiome revealed by metagenomics and culture.</title>
        <authorList>
            <person name="Gilroy R."/>
            <person name="Ravi A."/>
            <person name="Getino M."/>
            <person name="Pursley I."/>
            <person name="Horton D.L."/>
            <person name="Alikhan N.F."/>
            <person name="Baker D."/>
            <person name="Gharbi K."/>
            <person name="Hall N."/>
            <person name="Watson M."/>
            <person name="Adriaenssens E.M."/>
            <person name="Foster-Nyarko E."/>
            <person name="Jarju S."/>
            <person name="Secka A."/>
            <person name="Antonio M."/>
            <person name="Oren A."/>
            <person name="Chaudhuri R.R."/>
            <person name="La Ragione R."/>
            <person name="Hildebrand F."/>
            <person name="Pallen M.J."/>
        </authorList>
    </citation>
    <scope>NUCLEOTIDE SEQUENCE</scope>
    <source>
        <strain evidence="11">ChiGjej3B3-5194</strain>
    </source>
</reference>
<dbReference type="GO" id="GO:0043953">
    <property type="term" value="P:protein transport by the Tat complex"/>
    <property type="evidence" value="ECO:0007669"/>
    <property type="project" value="UniProtKB-UniRule"/>
</dbReference>
<accession>A0A9D1FGP9</accession>
<dbReference type="GO" id="GO:0008320">
    <property type="term" value="F:protein transmembrane transporter activity"/>
    <property type="evidence" value="ECO:0007669"/>
    <property type="project" value="UniProtKB-UniRule"/>
</dbReference>
<evidence type="ECO:0000256" key="5">
    <source>
        <dbReference type="ARBA" id="ARBA00022927"/>
    </source>
</evidence>
<dbReference type="PANTHER" id="PTHR42982">
    <property type="entry name" value="SEC-INDEPENDENT PROTEIN TRANSLOCASE PROTEIN TATA"/>
    <property type="match status" value="1"/>
</dbReference>
<protein>
    <recommendedName>
        <fullName evidence="9">Sec-independent protein translocase protein TatA</fullName>
    </recommendedName>
</protein>
<keyword evidence="2 9" id="KW-0813">Transport</keyword>
<evidence type="ECO:0000256" key="4">
    <source>
        <dbReference type="ARBA" id="ARBA00022692"/>
    </source>
</evidence>
<comment type="subcellular location">
    <subcellularLocation>
        <location evidence="1 9">Cell membrane</location>
        <topology evidence="1 9">Single-pass membrane protein</topology>
    </subcellularLocation>
</comment>
<dbReference type="InterPro" id="IPR006312">
    <property type="entry name" value="TatA/E"/>
</dbReference>
<proteinExistence type="inferred from homology"/>
<comment type="function">
    <text evidence="9">Part of the twin-arginine translocation (Tat) system that transports large folded proteins containing a characteristic twin-arginine motif in their signal peptide across membranes. TatA could form the protein-conducting channel of the Tat system.</text>
</comment>
<evidence type="ECO:0000256" key="6">
    <source>
        <dbReference type="ARBA" id="ARBA00022989"/>
    </source>
</evidence>
<comment type="similarity">
    <text evidence="9">Belongs to the TatA/E family.</text>
</comment>
<evidence type="ECO:0000256" key="9">
    <source>
        <dbReference type="HAMAP-Rule" id="MF_00236"/>
    </source>
</evidence>
<evidence type="ECO:0000313" key="11">
    <source>
        <dbReference type="EMBL" id="HIS71240.1"/>
    </source>
</evidence>
<dbReference type="HAMAP" id="MF_00236">
    <property type="entry name" value="TatA_E"/>
    <property type="match status" value="1"/>
</dbReference>
<evidence type="ECO:0000256" key="7">
    <source>
        <dbReference type="ARBA" id="ARBA00023010"/>
    </source>
</evidence>
<evidence type="ECO:0000256" key="3">
    <source>
        <dbReference type="ARBA" id="ARBA00022475"/>
    </source>
</evidence>
<evidence type="ECO:0000256" key="8">
    <source>
        <dbReference type="ARBA" id="ARBA00023136"/>
    </source>
</evidence>
<dbReference type="AlphaFoldDB" id="A0A9D1FGP9"/>
<comment type="caution">
    <text evidence="11">The sequence shown here is derived from an EMBL/GenBank/DDBJ whole genome shotgun (WGS) entry which is preliminary data.</text>
</comment>